<evidence type="ECO:0000256" key="3">
    <source>
        <dbReference type="ARBA" id="ARBA00022691"/>
    </source>
</evidence>
<comment type="cofactor">
    <cofactor evidence="1">
        <name>[4Fe-4S] cluster</name>
        <dbReference type="ChEBI" id="CHEBI:49883"/>
    </cofactor>
</comment>
<dbReference type="PANTHER" id="PTHR11135">
    <property type="entry name" value="HISTONE ACETYLTRANSFERASE-RELATED"/>
    <property type="match status" value="1"/>
</dbReference>
<keyword evidence="4" id="KW-0479">Metal-binding</keyword>
<dbReference type="InterPro" id="IPR005911">
    <property type="entry name" value="YhcC-like"/>
</dbReference>
<evidence type="ECO:0000256" key="5">
    <source>
        <dbReference type="ARBA" id="ARBA00023004"/>
    </source>
</evidence>
<evidence type="ECO:0000256" key="2">
    <source>
        <dbReference type="ARBA" id="ARBA00022485"/>
    </source>
</evidence>
<keyword evidence="3" id="KW-0949">S-adenosyl-L-methionine</keyword>
<evidence type="ECO:0000256" key="6">
    <source>
        <dbReference type="ARBA" id="ARBA00023014"/>
    </source>
</evidence>
<dbReference type="SFLD" id="SFLDG01086">
    <property type="entry name" value="elongater_protein-like"/>
    <property type="match status" value="1"/>
</dbReference>
<dbReference type="InterPro" id="IPR058240">
    <property type="entry name" value="rSAM_sf"/>
</dbReference>
<dbReference type="GO" id="GO:0046872">
    <property type="term" value="F:metal ion binding"/>
    <property type="evidence" value="ECO:0007669"/>
    <property type="project" value="UniProtKB-KW"/>
</dbReference>
<evidence type="ECO:0000313" key="9">
    <source>
        <dbReference type="Proteomes" id="UP000006055"/>
    </source>
</evidence>
<reference evidence="9" key="1">
    <citation type="submission" date="2012-06" db="EMBL/GenBank/DDBJ databases">
        <title>Complete sequence of chromosome of Desulfomonile tiedjei DSM 6799.</title>
        <authorList>
            <person name="Lucas S."/>
            <person name="Copeland A."/>
            <person name="Lapidus A."/>
            <person name="Glavina del Rio T."/>
            <person name="Dalin E."/>
            <person name="Tice H."/>
            <person name="Bruce D."/>
            <person name="Goodwin L."/>
            <person name="Pitluck S."/>
            <person name="Peters L."/>
            <person name="Ovchinnikova G."/>
            <person name="Zeytun A."/>
            <person name="Lu M."/>
            <person name="Kyrpides N."/>
            <person name="Mavromatis K."/>
            <person name="Ivanova N."/>
            <person name="Brettin T."/>
            <person name="Detter J.C."/>
            <person name="Han C."/>
            <person name="Larimer F."/>
            <person name="Land M."/>
            <person name="Hauser L."/>
            <person name="Markowitz V."/>
            <person name="Cheng J.-F."/>
            <person name="Hugenholtz P."/>
            <person name="Woyke T."/>
            <person name="Wu D."/>
            <person name="Spring S."/>
            <person name="Schroeder M."/>
            <person name="Brambilla E."/>
            <person name="Klenk H.-P."/>
            <person name="Eisen J.A."/>
        </authorList>
    </citation>
    <scope>NUCLEOTIDE SEQUENCE [LARGE SCALE GENOMIC DNA]</scope>
    <source>
        <strain evidence="9">ATCC 49306 / DSM 6799 / DCB-1</strain>
    </source>
</reference>
<dbReference type="Pfam" id="PF16199">
    <property type="entry name" value="Radical_SAM_C"/>
    <property type="match status" value="1"/>
</dbReference>
<accession>I4BZV5</accession>
<dbReference type="HOGENOM" id="CLU_060920_0_0_7"/>
<evidence type="ECO:0000313" key="8">
    <source>
        <dbReference type="EMBL" id="AFM22846.1"/>
    </source>
</evidence>
<proteinExistence type="predicted"/>
<dbReference type="KEGG" id="dti:Desti_0097"/>
<evidence type="ECO:0000259" key="7">
    <source>
        <dbReference type="PROSITE" id="PS51918"/>
    </source>
</evidence>
<dbReference type="NCBIfam" id="TIGR01212">
    <property type="entry name" value="TIGR01212 family radical SAM protein"/>
    <property type="match status" value="1"/>
</dbReference>
<dbReference type="eggNOG" id="COG1242">
    <property type="taxonomic scope" value="Bacteria"/>
</dbReference>
<dbReference type="PANTHER" id="PTHR11135:SF1">
    <property type="entry name" value="PROTEIN YHCC"/>
    <property type="match status" value="1"/>
</dbReference>
<dbReference type="PATRIC" id="fig|706587.4.peg.108"/>
<dbReference type="InterPro" id="IPR006638">
    <property type="entry name" value="Elp3/MiaA/NifB-like_rSAM"/>
</dbReference>
<dbReference type="EMBL" id="CP003360">
    <property type="protein sequence ID" value="AFM22846.1"/>
    <property type="molecule type" value="Genomic_DNA"/>
</dbReference>
<dbReference type="InterPro" id="IPR039661">
    <property type="entry name" value="ELP3"/>
</dbReference>
<dbReference type="InterPro" id="IPR023404">
    <property type="entry name" value="rSAM_horseshoe"/>
</dbReference>
<gene>
    <name evidence="8" type="ordered locus">Desti_0097</name>
</gene>
<dbReference type="InterPro" id="IPR032432">
    <property type="entry name" value="Radical_SAM_C"/>
</dbReference>
<dbReference type="InterPro" id="IPR007197">
    <property type="entry name" value="rSAM"/>
</dbReference>
<protein>
    <submittedName>
        <fullName evidence="8">Radical SAM protein, TIGR01212 family</fullName>
    </submittedName>
</protein>
<evidence type="ECO:0000256" key="4">
    <source>
        <dbReference type="ARBA" id="ARBA00022723"/>
    </source>
</evidence>
<evidence type="ECO:0000256" key="1">
    <source>
        <dbReference type="ARBA" id="ARBA00001966"/>
    </source>
</evidence>
<dbReference type="SFLD" id="SFLDS00029">
    <property type="entry name" value="Radical_SAM"/>
    <property type="match status" value="1"/>
</dbReference>
<feature type="domain" description="Radical SAM core" evidence="7">
    <location>
        <begin position="16"/>
        <end position="254"/>
    </location>
</feature>
<dbReference type="PROSITE" id="PS51918">
    <property type="entry name" value="RADICAL_SAM"/>
    <property type="match status" value="1"/>
</dbReference>
<dbReference type="OrthoDB" id="9801689at2"/>
<dbReference type="RefSeq" id="WP_014808005.1">
    <property type="nucleotide sequence ID" value="NC_018025.1"/>
</dbReference>
<name>I4BZV5_DESTA</name>
<dbReference type="Pfam" id="PF04055">
    <property type="entry name" value="Radical_SAM"/>
    <property type="match status" value="1"/>
</dbReference>
<dbReference type="Proteomes" id="UP000006055">
    <property type="component" value="Chromosome"/>
</dbReference>
<dbReference type="SUPFAM" id="SSF102114">
    <property type="entry name" value="Radical SAM enzymes"/>
    <property type="match status" value="1"/>
</dbReference>
<dbReference type="GO" id="GO:0003824">
    <property type="term" value="F:catalytic activity"/>
    <property type="evidence" value="ECO:0007669"/>
    <property type="project" value="InterPro"/>
</dbReference>
<keyword evidence="9" id="KW-1185">Reference proteome</keyword>
<organism evidence="8 9">
    <name type="scientific">Desulfomonile tiedjei (strain ATCC 49306 / DSM 6799 / DCB-1)</name>
    <dbReference type="NCBI Taxonomy" id="706587"/>
    <lineage>
        <taxon>Bacteria</taxon>
        <taxon>Pseudomonadati</taxon>
        <taxon>Thermodesulfobacteriota</taxon>
        <taxon>Desulfomonilia</taxon>
        <taxon>Desulfomonilales</taxon>
        <taxon>Desulfomonilaceae</taxon>
        <taxon>Desulfomonile</taxon>
    </lineage>
</organism>
<dbReference type="Gene3D" id="3.80.30.20">
    <property type="entry name" value="tm_1862 like domain"/>
    <property type="match status" value="1"/>
</dbReference>
<dbReference type="SFLD" id="SFLDG01082">
    <property type="entry name" value="B12-binding_domain_containing"/>
    <property type="match status" value="1"/>
</dbReference>
<keyword evidence="5" id="KW-0408">Iron</keyword>
<keyword evidence="2" id="KW-0004">4Fe-4S</keyword>
<dbReference type="SFLD" id="SFLDG01091">
    <property type="entry name" value="uncharacterized_CHP01210-like"/>
    <property type="match status" value="1"/>
</dbReference>
<dbReference type="GO" id="GO:0051539">
    <property type="term" value="F:4 iron, 4 sulfur cluster binding"/>
    <property type="evidence" value="ECO:0007669"/>
    <property type="project" value="UniProtKB-KW"/>
</dbReference>
<dbReference type="SMART" id="SM00729">
    <property type="entry name" value="Elp3"/>
    <property type="match status" value="1"/>
</dbReference>
<sequence>MTQAHYRTLSSWLKQIFGEPVRKISIDVGLGCPNRVSSPGCIYCNPRGSGTGAHANGLTVSEQVARGIEFLSHRYGCQKFIAYFQSYTNTYGPPELLESLYREALADQRIVGLSIGTRPDCVPDAVLDMIVEIRKEKLVWIEYGLQSAHAWTLARINRGHDPEAFFDAVRRTRSRDIPVVAHLILGLPGESVQDMVTTARAVSAAGVNGVKLHPLYIIKGTELENMLQKGTYAPLTEEDAIDMTLSVIQALSPEIVVHRLTSDPHRDELVAPLWMLDKRGVRSRLEQALRSRDIRQGTTWGRASLVDEEQTAPLQLHTIDAADQSRKW</sequence>
<keyword evidence="6" id="KW-0411">Iron-sulfur</keyword>
<dbReference type="AlphaFoldDB" id="I4BZV5"/>